<dbReference type="RefSeq" id="XP_007408600.1">
    <property type="nucleotide sequence ID" value="XM_007408538.1"/>
</dbReference>
<dbReference type="Proteomes" id="UP000001072">
    <property type="component" value="Unassembled WGS sequence"/>
</dbReference>
<dbReference type="PANTHER" id="PTHR31962">
    <property type="entry name" value="SPHINGOLIPID LONG CHAIN BASE-RESPONSIVE PROTEIN PIL1"/>
    <property type="match status" value="1"/>
</dbReference>
<dbReference type="AlphaFoldDB" id="F4RGY6"/>
<proteinExistence type="predicted"/>
<dbReference type="STRING" id="747676.F4RGY6"/>
<dbReference type="InterPro" id="IPR028245">
    <property type="entry name" value="PIL1/LSP1"/>
</dbReference>
<organism evidence="4">
    <name type="scientific">Melampsora larici-populina (strain 98AG31 / pathotype 3-4-7)</name>
    <name type="common">Poplar leaf rust fungus</name>
    <dbReference type="NCBI Taxonomy" id="747676"/>
    <lineage>
        <taxon>Eukaryota</taxon>
        <taxon>Fungi</taxon>
        <taxon>Dikarya</taxon>
        <taxon>Basidiomycota</taxon>
        <taxon>Pucciniomycotina</taxon>
        <taxon>Pucciniomycetes</taxon>
        <taxon>Pucciniales</taxon>
        <taxon>Melampsoraceae</taxon>
        <taxon>Melampsora</taxon>
    </lineage>
</organism>
<dbReference type="GO" id="GO:0006897">
    <property type="term" value="P:endocytosis"/>
    <property type="evidence" value="ECO:0007669"/>
    <property type="project" value="TreeGrafter"/>
</dbReference>
<feature type="region of interest" description="Disordered" evidence="2">
    <location>
        <begin position="340"/>
        <end position="372"/>
    </location>
</feature>
<reference evidence="4" key="1">
    <citation type="journal article" date="2011" name="Proc. Natl. Acad. Sci. U.S.A.">
        <title>Obligate biotrophy features unraveled by the genomic analysis of rust fungi.</title>
        <authorList>
            <person name="Duplessis S."/>
            <person name="Cuomo C.A."/>
            <person name="Lin Y.-C."/>
            <person name="Aerts A."/>
            <person name="Tisserant E."/>
            <person name="Veneault-Fourrey C."/>
            <person name="Joly D.L."/>
            <person name="Hacquard S."/>
            <person name="Amselem J."/>
            <person name="Cantarel B.L."/>
            <person name="Chiu R."/>
            <person name="Coutinho P.M."/>
            <person name="Feau N."/>
            <person name="Field M."/>
            <person name="Frey P."/>
            <person name="Gelhaye E."/>
            <person name="Goldberg J."/>
            <person name="Grabherr M.G."/>
            <person name="Kodira C.D."/>
            <person name="Kohler A."/>
            <person name="Kuees U."/>
            <person name="Lindquist E.A."/>
            <person name="Lucas S.M."/>
            <person name="Mago R."/>
            <person name="Mauceli E."/>
            <person name="Morin E."/>
            <person name="Murat C."/>
            <person name="Pangilinan J.L."/>
            <person name="Park R."/>
            <person name="Pearson M."/>
            <person name="Quesneville H."/>
            <person name="Rouhier N."/>
            <person name="Sakthikumar S."/>
            <person name="Salamov A.A."/>
            <person name="Schmutz J."/>
            <person name="Selles B."/>
            <person name="Shapiro H."/>
            <person name="Tanguay P."/>
            <person name="Tuskan G.A."/>
            <person name="Henrissat B."/>
            <person name="Van de Peer Y."/>
            <person name="Rouze P."/>
            <person name="Ellis J.G."/>
            <person name="Dodds P.N."/>
            <person name="Schein J.E."/>
            <person name="Zhong S."/>
            <person name="Hamelin R.C."/>
            <person name="Grigoriev I.V."/>
            <person name="Szabo L.J."/>
            <person name="Martin F."/>
        </authorList>
    </citation>
    <scope>NUCLEOTIDE SEQUENCE [LARGE SCALE GENOMIC DNA]</scope>
    <source>
        <strain evidence="4">98AG31 / pathotype 3-4-7</strain>
    </source>
</reference>
<keyword evidence="1" id="KW-0175">Coiled coil</keyword>
<dbReference type="GO" id="GO:0008289">
    <property type="term" value="F:lipid binding"/>
    <property type="evidence" value="ECO:0007669"/>
    <property type="project" value="TreeGrafter"/>
</dbReference>
<feature type="coiled-coil region" evidence="1">
    <location>
        <begin position="153"/>
        <end position="218"/>
    </location>
</feature>
<feature type="compositionally biased region" description="Polar residues" evidence="2">
    <location>
        <begin position="431"/>
        <end position="440"/>
    </location>
</feature>
<protein>
    <submittedName>
        <fullName evidence="3">Uncharacterized protein</fullName>
    </submittedName>
</protein>
<evidence type="ECO:0000313" key="4">
    <source>
        <dbReference type="Proteomes" id="UP000001072"/>
    </source>
</evidence>
<feature type="region of interest" description="Disordered" evidence="2">
    <location>
        <begin position="295"/>
        <end position="326"/>
    </location>
</feature>
<dbReference type="Pfam" id="PF13805">
    <property type="entry name" value="Pil1"/>
    <property type="match status" value="1"/>
</dbReference>
<dbReference type="HOGENOM" id="CLU_544089_0_0_1"/>
<keyword evidence="4" id="KW-1185">Reference proteome</keyword>
<evidence type="ECO:0000313" key="3">
    <source>
        <dbReference type="EMBL" id="EGG08402.1"/>
    </source>
</evidence>
<feature type="compositionally biased region" description="Low complexity" evidence="2">
    <location>
        <begin position="298"/>
        <end position="311"/>
    </location>
</feature>
<feature type="region of interest" description="Disordered" evidence="2">
    <location>
        <begin position="7"/>
        <end position="34"/>
    </location>
</feature>
<evidence type="ECO:0000256" key="2">
    <source>
        <dbReference type="SAM" id="MobiDB-lite"/>
    </source>
</evidence>
<dbReference type="InParanoid" id="F4RGY6"/>
<dbReference type="GO" id="GO:0070941">
    <property type="term" value="P:eisosome assembly"/>
    <property type="evidence" value="ECO:0007669"/>
    <property type="project" value="TreeGrafter"/>
</dbReference>
<dbReference type="GO" id="GO:0036286">
    <property type="term" value="C:eisosome filament"/>
    <property type="evidence" value="ECO:0007669"/>
    <property type="project" value="TreeGrafter"/>
</dbReference>
<dbReference type="OrthoDB" id="5599269at2759"/>
<dbReference type="PANTHER" id="PTHR31962:SF1">
    <property type="entry name" value="SPHINGOLIPID LONG CHAIN BASE-RESPONSIVE PROTEIN PIL1"/>
    <property type="match status" value="1"/>
</dbReference>
<feature type="compositionally biased region" description="Low complexity" evidence="2">
    <location>
        <begin position="444"/>
        <end position="456"/>
    </location>
</feature>
<feature type="compositionally biased region" description="Low complexity" evidence="2">
    <location>
        <begin position="18"/>
        <end position="31"/>
    </location>
</feature>
<dbReference type="KEGG" id="mlr:MELLADRAFT_116032"/>
<feature type="region of interest" description="Disordered" evidence="2">
    <location>
        <begin position="431"/>
        <end position="501"/>
    </location>
</feature>
<dbReference type="GO" id="GO:0005886">
    <property type="term" value="C:plasma membrane"/>
    <property type="evidence" value="ECO:0007669"/>
    <property type="project" value="TreeGrafter"/>
</dbReference>
<dbReference type="FunCoup" id="F4RGY6">
    <property type="interactions" value="16"/>
</dbReference>
<feature type="compositionally biased region" description="Polar residues" evidence="2">
    <location>
        <begin position="7"/>
        <end position="17"/>
    </location>
</feature>
<dbReference type="eggNOG" id="ENOG502QQ1T">
    <property type="taxonomic scope" value="Eukaryota"/>
</dbReference>
<feature type="compositionally biased region" description="Polar residues" evidence="2">
    <location>
        <begin position="463"/>
        <end position="472"/>
    </location>
</feature>
<evidence type="ECO:0000256" key="1">
    <source>
        <dbReference type="SAM" id="Coils"/>
    </source>
</evidence>
<sequence length="501" mass="56271">MVFHQLQSALSNSNQVESNSAPSNTSSPPQSKRNLFSNYFSSLTDTITEKATLTNLRQVQTNYDPRQSPYTIKLQRLINSTKTLVQQTDSIGRQSHRTSQSMFTWAQDQSGSSDDLDLVDVGDRLAFLIYKTGDLFLDYSKMIEKSRIELKEVRNFENELTKSRDRKKSLENQINKYKQDVKPKPEVQERIKVLNQELSATDQELSKLEKSLSEIKRIKLKSTYSIQFKAMRELGEKFSILGGYGDLLLNEIQETTNTDSTYDGQERTAWIRGAVAESLVTYRAPLIELPKLDQIPISPVQPSPTTTTPSSNNLLAPVENKGGRDTRLFGETHRLELEKLLQTSDESSPTSTQPKQTNKDLNPITTTTTTTKTPYEIEVPFLITGELKNQNEPIRLPPSFPPPKLPTRPNPSKPNEAKEDLEIECLNQFINTSGNSSPVSTIKPLSNYSRPSSSSPTTEIKRTGSTSTSASLLNDHEKNGNQDPLPAYKLTDDHLVQTNPT</sequence>
<dbReference type="Gene3D" id="1.20.1270.60">
    <property type="entry name" value="Arfaptin homology (AH) domain/BAR domain"/>
    <property type="match status" value="1"/>
</dbReference>
<accession>F4RGY6</accession>
<gene>
    <name evidence="3" type="ORF">MELLADRAFT_116032</name>
</gene>
<name>F4RGY6_MELLP</name>
<dbReference type="EMBL" id="GL883101">
    <property type="protein sequence ID" value="EGG08402.1"/>
    <property type="molecule type" value="Genomic_DNA"/>
</dbReference>
<feature type="region of interest" description="Disordered" evidence="2">
    <location>
        <begin position="388"/>
        <end position="417"/>
    </location>
</feature>
<feature type="compositionally biased region" description="Pro residues" evidence="2">
    <location>
        <begin position="395"/>
        <end position="412"/>
    </location>
</feature>
<dbReference type="GeneID" id="18925736"/>
<feature type="compositionally biased region" description="Polar residues" evidence="2">
    <location>
        <begin position="341"/>
        <end position="364"/>
    </location>
</feature>
<dbReference type="InterPro" id="IPR027267">
    <property type="entry name" value="AH/BAR_dom_sf"/>
</dbReference>
<dbReference type="VEuPathDB" id="FungiDB:MELLADRAFT_116032"/>